<proteinExistence type="predicted"/>
<dbReference type="Proteomes" id="UP000265618">
    <property type="component" value="Unassembled WGS sequence"/>
</dbReference>
<evidence type="ECO:0000313" key="3">
    <source>
        <dbReference type="Proteomes" id="UP000265618"/>
    </source>
</evidence>
<name>A0A9K3GP88_9EUKA</name>
<keyword evidence="3" id="KW-1185">Reference proteome</keyword>
<comment type="caution">
    <text evidence="2">The sequence shown here is derived from an EMBL/GenBank/DDBJ whole genome shotgun (WGS) entry which is preliminary data.</text>
</comment>
<accession>A0A9K3GP88</accession>
<evidence type="ECO:0000256" key="1">
    <source>
        <dbReference type="SAM" id="MobiDB-lite"/>
    </source>
</evidence>
<reference evidence="2 3" key="1">
    <citation type="journal article" date="2018" name="PLoS ONE">
        <title>The draft genome of Kipferlia bialata reveals reductive genome evolution in fornicate parasites.</title>
        <authorList>
            <person name="Tanifuji G."/>
            <person name="Takabayashi S."/>
            <person name="Kume K."/>
            <person name="Takagi M."/>
            <person name="Nakayama T."/>
            <person name="Kamikawa R."/>
            <person name="Inagaki Y."/>
            <person name="Hashimoto T."/>
        </authorList>
    </citation>
    <scope>NUCLEOTIDE SEQUENCE [LARGE SCALE GENOMIC DNA]</scope>
    <source>
        <strain evidence="2">NY0173</strain>
    </source>
</reference>
<feature type="compositionally biased region" description="Basic residues" evidence="1">
    <location>
        <begin position="52"/>
        <end position="78"/>
    </location>
</feature>
<evidence type="ECO:0000313" key="2">
    <source>
        <dbReference type="EMBL" id="GIQ90148.1"/>
    </source>
</evidence>
<feature type="non-terminal residue" evidence="2">
    <location>
        <position position="78"/>
    </location>
</feature>
<organism evidence="2 3">
    <name type="scientific">Kipferlia bialata</name>
    <dbReference type="NCBI Taxonomy" id="797122"/>
    <lineage>
        <taxon>Eukaryota</taxon>
        <taxon>Metamonada</taxon>
        <taxon>Carpediemonas-like organisms</taxon>
        <taxon>Kipferlia</taxon>
    </lineage>
</organism>
<dbReference type="AlphaFoldDB" id="A0A9K3GP88"/>
<feature type="region of interest" description="Disordered" evidence="1">
    <location>
        <begin position="34"/>
        <end position="78"/>
    </location>
</feature>
<protein>
    <submittedName>
        <fullName evidence="2">Uncharacterized protein</fullName>
    </submittedName>
</protein>
<gene>
    <name evidence="2" type="ORF">KIPB_012828</name>
</gene>
<sequence length="78" mass="8185">VHTATAGTATARSTMQHDRFTYSVRPGVAGAPMRVKVPSSGDLKSPISAAPPKKKGTKRVLKKKKTGTKPGTKAKAKK</sequence>
<dbReference type="EMBL" id="BDIP01005822">
    <property type="protein sequence ID" value="GIQ90148.1"/>
    <property type="molecule type" value="Genomic_DNA"/>
</dbReference>